<evidence type="ECO:0000313" key="8">
    <source>
        <dbReference type="EMBL" id="CAI6344890.1"/>
    </source>
</evidence>
<comment type="subcellular location">
    <subcellularLocation>
        <location evidence="1">Nucleus</location>
    </subcellularLocation>
</comment>
<dbReference type="GO" id="GO:0003729">
    <property type="term" value="F:mRNA binding"/>
    <property type="evidence" value="ECO:0007669"/>
    <property type="project" value="TreeGrafter"/>
</dbReference>
<feature type="compositionally biased region" description="Low complexity" evidence="5">
    <location>
        <begin position="123"/>
        <end position="139"/>
    </location>
</feature>
<evidence type="ECO:0000256" key="4">
    <source>
        <dbReference type="PROSITE-ProRule" id="PRU00332"/>
    </source>
</evidence>
<dbReference type="PANTHER" id="PTHR22792">
    <property type="entry name" value="LUPUS LA PROTEIN-RELATED"/>
    <property type="match status" value="1"/>
</dbReference>
<evidence type="ECO:0000259" key="6">
    <source>
        <dbReference type="PROSITE" id="PS50961"/>
    </source>
</evidence>
<dbReference type="Pfam" id="PF05383">
    <property type="entry name" value="La"/>
    <property type="match status" value="1"/>
</dbReference>
<dbReference type="InterPro" id="IPR036388">
    <property type="entry name" value="WH-like_DNA-bd_sf"/>
</dbReference>
<keyword evidence="9" id="KW-1185">Reference proteome</keyword>
<feature type="domain" description="HTH La-type RNA-binding" evidence="6">
    <location>
        <begin position="155"/>
        <end position="246"/>
    </location>
</feature>
<evidence type="ECO:0008006" key="10">
    <source>
        <dbReference type="Google" id="ProtNLM"/>
    </source>
</evidence>
<evidence type="ECO:0000256" key="1">
    <source>
        <dbReference type="ARBA" id="ARBA00004123"/>
    </source>
</evidence>
<evidence type="ECO:0000259" key="7">
    <source>
        <dbReference type="PROSITE" id="PS51938"/>
    </source>
</evidence>
<evidence type="ECO:0000313" key="9">
    <source>
        <dbReference type="Proteomes" id="UP001160148"/>
    </source>
</evidence>
<keyword evidence="2 4" id="KW-0694">RNA-binding</keyword>
<dbReference type="GO" id="GO:0006396">
    <property type="term" value="P:RNA processing"/>
    <property type="evidence" value="ECO:0007669"/>
    <property type="project" value="InterPro"/>
</dbReference>
<dbReference type="Proteomes" id="UP001160148">
    <property type="component" value="Unassembled WGS sequence"/>
</dbReference>
<sequence length="643" mass="70423">MAATIASVETEQIKQEITSVVEEEQQQQSPVVTSPSTVDQDFTEEIVAPLPASKTSVVSAPLPIVGKAFDLKRASVSSVDSDISLSYDAAPFYPRSLSQTGGMSSANNSSGSGTDDGGRHHSAASAAAAINNTDSSDSAYEGGQLKSGDESAPFVTPDEETTKRILDQVEFYFSDANIVKDAFLLKHVRRNKEGYVSLKLISSFKRVKHLAKDWRAVAYAITRSEKLEVNDSGTKLRRKEPLPAYDQTTPSRTVVAINLAEEKPVTIESVAELFRGCGEIALIRVLRPGNPIPSDVRHFVNKHPEMGSNVSALIEFVRTESAHNAMSKDWTAEKAKDGQSMCVLELNAPASKKKATAAAKKSPMNRLFDSEYSSSCQSGSEAEDRQKMRMQRKVSANTLMRSDSSWNQRRWSRDSGTDSSASGYSRRDSYVPPPQHHMQQPGDYGHNRRMSSGWDSSSESYYSGRSRSSSGVSIPETFGMRRFSLANRGPEQQQQQQQQQPCCCCGHNQPPQPQPQQQPVAMRRHSTQDNGHHYDMRRCSSSSSSSGGGDMIMRKDSTSDFCCGSQQRDGFHNWSRKSSSSSMGEGGMGRRLSVDSDSSGGRGRRPSLGLVTPDNVVRMPKGPDGCGSRGFQREPMLDSTLYE</sequence>
<keyword evidence="3" id="KW-0539">Nucleus</keyword>
<dbReference type="InterPro" id="IPR002344">
    <property type="entry name" value="Lupus_La"/>
</dbReference>
<evidence type="ECO:0000256" key="2">
    <source>
        <dbReference type="ARBA" id="ARBA00022884"/>
    </source>
</evidence>
<feature type="region of interest" description="Disordered" evidence="5">
    <location>
        <begin position="97"/>
        <end position="158"/>
    </location>
</feature>
<reference evidence="8 9" key="1">
    <citation type="submission" date="2023-01" db="EMBL/GenBank/DDBJ databases">
        <authorList>
            <person name="Whitehead M."/>
        </authorList>
    </citation>
    <scope>NUCLEOTIDE SEQUENCE [LARGE SCALE GENOMIC DNA]</scope>
</reference>
<organism evidence="8 9">
    <name type="scientific">Macrosiphum euphorbiae</name>
    <name type="common">potato aphid</name>
    <dbReference type="NCBI Taxonomy" id="13131"/>
    <lineage>
        <taxon>Eukaryota</taxon>
        <taxon>Metazoa</taxon>
        <taxon>Ecdysozoa</taxon>
        <taxon>Arthropoda</taxon>
        <taxon>Hexapoda</taxon>
        <taxon>Insecta</taxon>
        <taxon>Pterygota</taxon>
        <taxon>Neoptera</taxon>
        <taxon>Paraneoptera</taxon>
        <taxon>Hemiptera</taxon>
        <taxon>Sternorrhyncha</taxon>
        <taxon>Aphidomorpha</taxon>
        <taxon>Aphidoidea</taxon>
        <taxon>Aphididae</taxon>
        <taxon>Macrosiphini</taxon>
        <taxon>Macrosiphum</taxon>
    </lineage>
</organism>
<feature type="compositionally biased region" description="Polar residues" evidence="5">
    <location>
        <begin position="394"/>
        <end position="409"/>
    </location>
</feature>
<dbReference type="PRINTS" id="PR00302">
    <property type="entry name" value="LUPUSLA"/>
</dbReference>
<feature type="domain" description="SUZ-C" evidence="7">
    <location>
        <begin position="582"/>
        <end position="635"/>
    </location>
</feature>
<evidence type="ECO:0000256" key="5">
    <source>
        <dbReference type="SAM" id="MobiDB-lite"/>
    </source>
</evidence>
<dbReference type="AlphaFoldDB" id="A0AAV0VMT7"/>
<protein>
    <recommendedName>
        <fullName evidence="10">La-related protein 6</fullName>
    </recommendedName>
</protein>
<dbReference type="SUPFAM" id="SSF54928">
    <property type="entry name" value="RNA-binding domain, RBD"/>
    <property type="match status" value="1"/>
</dbReference>
<accession>A0AAV0VMT7</accession>
<evidence type="ECO:0000256" key="3">
    <source>
        <dbReference type="ARBA" id="ARBA00023242"/>
    </source>
</evidence>
<dbReference type="PROSITE" id="PS51938">
    <property type="entry name" value="SUZ_C"/>
    <property type="match status" value="1"/>
</dbReference>
<dbReference type="InterPro" id="IPR036390">
    <property type="entry name" value="WH_DNA-bd_sf"/>
</dbReference>
<dbReference type="Gene3D" id="1.10.10.10">
    <property type="entry name" value="Winged helix-like DNA-binding domain superfamily/Winged helix DNA-binding domain"/>
    <property type="match status" value="1"/>
</dbReference>
<feature type="compositionally biased region" description="Low complexity" evidence="5">
    <location>
        <begin position="100"/>
        <end position="113"/>
    </location>
</feature>
<feature type="compositionally biased region" description="Basic and acidic residues" evidence="5">
    <location>
        <begin position="526"/>
        <end position="538"/>
    </location>
</feature>
<dbReference type="EMBL" id="CARXXK010000001">
    <property type="protein sequence ID" value="CAI6344890.1"/>
    <property type="molecule type" value="Genomic_DNA"/>
</dbReference>
<gene>
    <name evidence="8" type="ORF">MEUPH1_LOCUS1965</name>
</gene>
<dbReference type="PROSITE" id="PS50961">
    <property type="entry name" value="HTH_LA"/>
    <property type="match status" value="1"/>
</dbReference>
<dbReference type="PANTHER" id="PTHR22792:SF140">
    <property type="entry name" value="ACHILLES, ISOFORM A"/>
    <property type="match status" value="1"/>
</dbReference>
<dbReference type="SUPFAM" id="SSF46785">
    <property type="entry name" value="Winged helix' DNA-binding domain"/>
    <property type="match status" value="1"/>
</dbReference>
<dbReference type="GO" id="GO:1990904">
    <property type="term" value="C:ribonucleoprotein complex"/>
    <property type="evidence" value="ECO:0007669"/>
    <property type="project" value="InterPro"/>
</dbReference>
<feature type="region of interest" description="Disordered" evidence="5">
    <location>
        <begin position="571"/>
        <end position="643"/>
    </location>
</feature>
<feature type="compositionally biased region" description="Low complexity" evidence="5">
    <location>
        <begin position="450"/>
        <end position="473"/>
    </location>
</feature>
<dbReference type="InterPro" id="IPR024642">
    <property type="entry name" value="SUZ-C"/>
</dbReference>
<dbReference type="InterPro" id="IPR006630">
    <property type="entry name" value="La_HTH"/>
</dbReference>
<dbReference type="GO" id="GO:0005634">
    <property type="term" value="C:nucleus"/>
    <property type="evidence" value="ECO:0007669"/>
    <property type="project" value="UniProtKB-SubCell"/>
</dbReference>
<comment type="caution">
    <text evidence="8">The sequence shown here is derived from an EMBL/GenBank/DDBJ whole genome shotgun (WGS) entry which is preliminary data.</text>
</comment>
<dbReference type="InterPro" id="IPR045180">
    <property type="entry name" value="La_dom_prot"/>
</dbReference>
<dbReference type="SMART" id="SM00715">
    <property type="entry name" value="LA"/>
    <property type="match status" value="1"/>
</dbReference>
<feature type="compositionally biased region" description="Low complexity" evidence="5">
    <location>
        <begin position="370"/>
        <end position="380"/>
    </location>
</feature>
<dbReference type="CDD" id="cd08033">
    <property type="entry name" value="LARP_6"/>
    <property type="match status" value="1"/>
</dbReference>
<feature type="region of interest" description="Disordered" evidence="5">
    <location>
        <begin position="509"/>
        <end position="553"/>
    </location>
</feature>
<dbReference type="InterPro" id="IPR035979">
    <property type="entry name" value="RBD_domain_sf"/>
</dbReference>
<proteinExistence type="predicted"/>
<feature type="region of interest" description="Disordered" evidence="5">
    <location>
        <begin position="369"/>
        <end position="475"/>
    </location>
</feature>
<name>A0AAV0VMT7_9HEMI</name>
<dbReference type="FunFam" id="1.10.10.10:FF:000158">
    <property type="entry name" value="La ribonucleoprotein domain family member 7"/>
    <property type="match status" value="1"/>
</dbReference>